<evidence type="ECO:0000256" key="2">
    <source>
        <dbReference type="SAM" id="Phobius"/>
    </source>
</evidence>
<comment type="caution">
    <text evidence="3">The sequence shown here is derived from an EMBL/GenBank/DDBJ whole genome shotgun (WGS) entry which is preliminary data.</text>
</comment>
<gene>
    <name evidence="3" type="ORF">CYMTET_55556</name>
</gene>
<protein>
    <submittedName>
        <fullName evidence="3">Uncharacterized protein</fullName>
    </submittedName>
</protein>
<name>A0AAE0BDX5_9CHLO</name>
<reference evidence="3 4" key="1">
    <citation type="journal article" date="2015" name="Genome Biol. Evol.">
        <title>Comparative Genomics of a Bacterivorous Green Alga Reveals Evolutionary Causalities and Consequences of Phago-Mixotrophic Mode of Nutrition.</title>
        <authorList>
            <person name="Burns J.A."/>
            <person name="Paasch A."/>
            <person name="Narechania A."/>
            <person name="Kim E."/>
        </authorList>
    </citation>
    <scope>NUCLEOTIDE SEQUENCE [LARGE SCALE GENOMIC DNA]</scope>
    <source>
        <strain evidence="3 4">PLY_AMNH</strain>
    </source>
</reference>
<dbReference type="Proteomes" id="UP001190700">
    <property type="component" value="Unassembled WGS sequence"/>
</dbReference>
<feature type="compositionally biased region" description="Basic and acidic residues" evidence="1">
    <location>
        <begin position="13"/>
        <end position="22"/>
    </location>
</feature>
<keyword evidence="2" id="KW-1133">Transmembrane helix</keyword>
<evidence type="ECO:0000313" key="4">
    <source>
        <dbReference type="Proteomes" id="UP001190700"/>
    </source>
</evidence>
<sequence length="192" mass="21790">MCKVTAENTPGRSLREAGRHDTKGLRVSFSDTVLTRYIPAEGKGRSVPRHTPTRTRPRYACVAQLEQQRRSESLLPLDVDVTPTSVDDFSINYQSQKNEYSSSRQQRYPQSFYFSQVYLTPNKQFVPLSHESPVDMTFYTFNAKSADSAKVPRRDLLKYSSLVTLITLTFWARFLALFSVASPGHQGTVLKA</sequence>
<accession>A0AAE0BDX5</accession>
<dbReference type="AlphaFoldDB" id="A0AAE0BDX5"/>
<feature type="region of interest" description="Disordered" evidence="1">
    <location>
        <begin position="1"/>
        <end position="22"/>
    </location>
</feature>
<feature type="compositionally biased region" description="Polar residues" evidence="1">
    <location>
        <begin position="1"/>
        <end position="11"/>
    </location>
</feature>
<proteinExistence type="predicted"/>
<organism evidence="3 4">
    <name type="scientific">Cymbomonas tetramitiformis</name>
    <dbReference type="NCBI Taxonomy" id="36881"/>
    <lineage>
        <taxon>Eukaryota</taxon>
        <taxon>Viridiplantae</taxon>
        <taxon>Chlorophyta</taxon>
        <taxon>Pyramimonadophyceae</taxon>
        <taxon>Pyramimonadales</taxon>
        <taxon>Pyramimonadaceae</taxon>
        <taxon>Cymbomonas</taxon>
    </lineage>
</organism>
<evidence type="ECO:0000256" key="1">
    <source>
        <dbReference type="SAM" id="MobiDB-lite"/>
    </source>
</evidence>
<keyword evidence="2" id="KW-0472">Membrane</keyword>
<keyword evidence="4" id="KW-1185">Reference proteome</keyword>
<keyword evidence="2" id="KW-0812">Transmembrane</keyword>
<evidence type="ECO:0000313" key="3">
    <source>
        <dbReference type="EMBL" id="KAK3234179.1"/>
    </source>
</evidence>
<dbReference type="EMBL" id="LGRX02035548">
    <property type="protein sequence ID" value="KAK3234179.1"/>
    <property type="molecule type" value="Genomic_DNA"/>
</dbReference>
<feature type="transmembrane region" description="Helical" evidence="2">
    <location>
        <begin position="162"/>
        <end position="181"/>
    </location>
</feature>